<sequence>MLKKRAIIILLVSILSMGLISCDNSKKAENNNKEVNSYEKTEKILGTVVSGVAYGDNAKEALEKAFNRAKDIENMMSVNIENSELSKVNSEAFHKSVKLSDDLYYVIEKSIYYANLTDGALDPTIGHVIDSWGIGTEHANIPEKTLIDKYKDLKNYKNIELNPNTKEIRFLNENIKLDLGAIGKGYAGDEMRKVLSLREEGINSALLNLGGNVVALGNKINNENWSIGIRNPKEENEISASVKINDEVVVTSGNYERYFIKDGVRYHHILDPSTAYPAESGLISSTIITKNGIDADALSTATYILGAEKAKKLIEGLDGVEALFIKDNMNFIETSNLDNKGFRGM</sequence>
<protein>
    <recommendedName>
        <fullName evidence="2 10">FAD:protein FMN transferase</fullName>
        <ecNumber evidence="1 10">2.7.1.180</ecNumber>
    </recommendedName>
    <alternativeName>
        <fullName evidence="8 10">Flavin transferase</fullName>
    </alternativeName>
</protein>
<dbReference type="EC" id="2.7.1.180" evidence="1 10"/>
<keyword evidence="6 10" id="KW-0274">FAD</keyword>
<accession>B1BSL4</accession>
<dbReference type="PIRSF" id="PIRSF006268">
    <property type="entry name" value="ApbE"/>
    <property type="match status" value="1"/>
</dbReference>
<dbReference type="Pfam" id="PF02424">
    <property type="entry name" value="ApbE"/>
    <property type="match status" value="1"/>
</dbReference>
<evidence type="ECO:0000313" key="14">
    <source>
        <dbReference type="Proteomes" id="UP000005337"/>
    </source>
</evidence>
<dbReference type="InterPro" id="IPR003374">
    <property type="entry name" value="ApbE-like_sf"/>
</dbReference>
<keyword evidence="12 13" id="KW-0449">Lipoprotein</keyword>
<evidence type="ECO:0000256" key="11">
    <source>
        <dbReference type="PIRSR" id="PIRSR006268-2"/>
    </source>
</evidence>
<evidence type="ECO:0000256" key="5">
    <source>
        <dbReference type="ARBA" id="ARBA00022723"/>
    </source>
</evidence>
<dbReference type="PANTHER" id="PTHR30040">
    <property type="entry name" value="THIAMINE BIOSYNTHESIS LIPOPROTEIN APBE"/>
    <property type="match status" value="1"/>
</dbReference>
<name>B1BSL4_CLOPF</name>
<evidence type="ECO:0000256" key="10">
    <source>
        <dbReference type="PIRNR" id="PIRNR006268"/>
    </source>
</evidence>
<keyword evidence="5 10" id="KW-0479">Metal-binding</keyword>
<organism evidence="13 14">
    <name type="scientific">Clostridium perfringens E str. JGS1987</name>
    <dbReference type="NCBI Taxonomy" id="451755"/>
    <lineage>
        <taxon>Bacteria</taxon>
        <taxon>Bacillati</taxon>
        <taxon>Bacillota</taxon>
        <taxon>Clostridia</taxon>
        <taxon>Eubacteriales</taxon>
        <taxon>Clostridiaceae</taxon>
        <taxon>Clostridium</taxon>
    </lineage>
</organism>
<feature type="signal peptide" evidence="12">
    <location>
        <begin position="1"/>
        <end position="21"/>
    </location>
</feature>
<dbReference type="Proteomes" id="UP000005337">
    <property type="component" value="Unassembled WGS sequence"/>
</dbReference>
<evidence type="ECO:0000256" key="2">
    <source>
        <dbReference type="ARBA" id="ARBA00016337"/>
    </source>
</evidence>
<dbReference type="PROSITE" id="PS51257">
    <property type="entry name" value="PROKAR_LIPOPROTEIN"/>
    <property type="match status" value="1"/>
</dbReference>
<comment type="catalytic activity">
    <reaction evidence="9 10 12">
        <text>L-threonyl-[protein] + FAD = FMN-L-threonyl-[protein] + AMP + H(+)</text>
        <dbReference type="Rhea" id="RHEA:36847"/>
        <dbReference type="Rhea" id="RHEA-COMP:11060"/>
        <dbReference type="Rhea" id="RHEA-COMP:11061"/>
        <dbReference type="ChEBI" id="CHEBI:15378"/>
        <dbReference type="ChEBI" id="CHEBI:30013"/>
        <dbReference type="ChEBI" id="CHEBI:57692"/>
        <dbReference type="ChEBI" id="CHEBI:74257"/>
        <dbReference type="ChEBI" id="CHEBI:456215"/>
        <dbReference type="EC" id="2.7.1.180"/>
    </reaction>
</comment>
<evidence type="ECO:0000256" key="4">
    <source>
        <dbReference type="ARBA" id="ARBA00022679"/>
    </source>
</evidence>
<evidence type="ECO:0000256" key="7">
    <source>
        <dbReference type="ARBA" id="ARBA00022842"/>
    </source>
</evidence>
<dbReference type="Gene3D" id="3.10.520.10">
    <property type="entry name" value="ApbE-like domains"/>
    <property type="match status" value="1"/>
</dbReference>
<dbReference type="EMBL" id="ABDW01000011">
    <property type="protein sequence ID" value="EDT15290.1"/>
    <property type="molecule type" value="Genomic_DNA"/>
</dbReference>
<gene>
    <name evidence="13" type="ORF">AC3_2694</name>
</gene>
<keyword evidence="12" id="KW-1003">Cell membrane</keyword>
<dbReference type="GO" id="GO:0005886">
    <property type="term" value="C:plasma membrane"/>
    <property type="evidence" value="ECO:0007669"/>
    <property type="project" value="UniProtKB-SubCell"/>
</dbReference>
<comment type="cofactor">
    <cofactor evidence="11">
        <name>Mg(2+)</name>
        <dbReference type="ChEBI" id="CHEBI:18420"/>
    </cofactor>
    <cofactor evidence="11">
        <name>Mn(2+)</name>
        <dbReference type="ChEBI" id="CHEBI:29035"/>
    </cofactor>
    <text evidence="11">Magnesium. Can also use manganese.</text>
</comment>
<feature type="chain" id="PRO_5039749812" description="FAD:protein FMN transferase" evidence="12">
    <location>
        <begin position="22"/>
        <end position="345"/>
    </location>
</feature>
<feature type="binding site" evidence="11">
    <location>
        <position position="296"/>
    </location>
    <ligand>
        <name>Mg(2+)</name>
        <dbReference type="ChEBI" id="CHEBI:18420"/>
    </ligand>
</feature>
<dbReference type="SUPFAM" id="SSF143631">
    <property type="entry name" value="ApbE-like"/>
    <property type="match status" value="1"/>
</dbReference>
<comment type="function">
    <text evidence="12">Flavin transferase that catalyzes the transfer of the FMN moiety of FAD and its covalent binding to the hydroxyl group of a threonine residue in a target flavoprotein.</text>
</comment>
<keyword evidence="12" id="KW-0732">Signal</keyword>
<keyword evidence="12" id="KW-0997">Cell inner membrane</keyword>
<keyword evidence="3 10" id="KW-0285">Flavoprotein</keyword>
<evidence type="ECO:0000256" key="3">
    <source>
        <dbReference type="ARBA" id="ARBA00022630"/>
    </source>
</evidence>
<keyword evidence="12" id="KW-0472">Membrane</keyword>
<evidence type="ECO:0000256" key="12">
    <source>
        <dbReference type="RuleBase" id="RU363002"/>
    </source>
</evidence>
<evidence type="ECO:0000256" key="9">
    <source>
        <dbReference type="ARBA" id="ARBA00048540"/>
    </source>
</evidence>
<dbReference type="RefSeq" id="WP_003463135.1">
    <property type="nucleotide sequence ID" value="NZ_ABDW01000011.1"/>
</dbReference>
<keyword evidence="4 10" id="KW-0808">Transferase</keyword>
<dbReference type="GO" id="GO:0016740">
    <property type="term" value="F:transferase activity"/>
    <property type="evidence" value="ECO:0007669"/>
    <property type="project" value="UniProtKB-UniRule"/>
</dbReference>
<dbReference type="InterPro" id="IPR024932">
    <property type="entry name" value="ApbE"/>
</dbReference>
<keyword evidence="7 10" id="KW-0460">Magnesium</keyword>
<evidence type="ECO:0000256" key="6">
    <source>
        <dbReference type="ARBA" id="ARBA00022827"/>
    </source>
</evidence>
<evidence type="ECO:0000256" key="1">
    <source>
        <dbReference type="ARBA" id="ARBA00011955"/>
    </source>
</evidence>
<dbReference type="GO" id="GO:0046872">
    <property type="term" value="F:metal ion binding"/>
    <property type="evidence" value="ECO:0007669"/>
    <property type="project" value="UniProtKB-UniRule"/>
</dbReference>
<evidence type="ECO:0000256" key="8">
    <source>
        <dbReference type="ARBA" id="ARBA00031306"/>
    </source>
</evidence>
<feature type="binding site" evidence="11">
    <location>
        <position position="300"/>
    </location>
    <ligand>
        <name>Mg(2+)</name>
        <dbReference type="ChEBI" id="CHEBI:18420"/>
    </ligand>
</feature>
<comment type="caution">
    <text evidence="13">The sequence shown here is derived from an EMBL/GenBank/DDBJ whole genome shotgun (WGS) entry which is preliminary data.</text>
</comment>
<comment type="subcellular location">
    <subcellularLocation>
        <location evidence="12">Cell inner membrane</location>
        <topology evidence="12">Lipid-anchor</topology>
        <orientation evidence="12">Periplasmic side</orientation>
    </subcellularLocation>
</comment>
<dbReference type="AlphaFoldDB" id="B1BSL4"/>
<proteinExistence type="inferred from homology"/>
<comment type="similarity">
    <text evidence="10 12">Belongs to the ApbE family.</text>
</comment>
<reference evidence="13 14" key="1">
    <citation type="submission" date="2007-07" db="EMBL/GenBank/DDBJ databases">
        <title>Annotation of Clostridium perfringens E str. JGS1987.</title>
        <authorList>
            <person name="Paulsen I."/>
            <person name="Sebastian Y."/>
        </authorList>
    </citation>
    <scope>NUCLEOTIDE SEQUENCE [LARGE SCALE GENOMIC DNA]</scope>
    <source>
        <strain evidence="14">E str. JGS1987</strain>
    </source>
</reference>
<dbReference type="PANTHER" id="PTHR30040:SF2">
    <property type="entry name" value="FAD:PROTEIN FMN TRANSFERASE"/>
    <property type="match status" value="1"/>
</dbReference>
<evidence type="ECO:0000313" key="13">
    <source>
        <dbReference type="EMBL" id="EDT15290.1"/>
    </source>
</evidence>
<feature type="binding site" evidence="11">
    <location>
        <position position="181"/>
    </location>
    <ligand>
        <name>Mg(2+)</name>
        <dbReference type="ChEBI" id="CHEBI:18420"/>
    </ligand>
</feature>